<reference evidence="2" key="1">
    <citation type="journal article" date="2019" name="Plant J.">
        <title>Chlorella vulgaris genome assembly and annotation reveals the molecular basis for metabolic acclimation to high light conditions.</title>
        <authorList>
            <person name="Cecchin M."/>
            <person name="Marcolungo L."/>
            <person name="Rossato M."/>
            <person name="Girolomoni L."/>
            <person name="Cosentino E."/>
            <person name="Cuine S."/>
            <person name="Li-Beisson Y."/>
            <person name="Delledonne M."/>
            <person name="Ballottari M."/>
        </authorList>
    </citation>
    <scope>NUCLEOTIDE SEQUENCE</scope>
    <source>
        <strain evidence="2">211/11P</strain>
    </source>
</reference>
<feature type="compositionally biased region" description="Basic and acidic residues" evidence="1">
    <location>
        <begin position="1"/>
        <end position="11"/>
    </location>
</feature>
<feature type="region of interest" description="Disordered" evidence="1">
    <location>
        <begin position="362"/>
        <end position="444"/>
    </location>
</feature>
<dbReference type="AlphaFoldDB" id="A0A9D4U044"/>
<evidence type="ECO:0000313" key="3">
    <source>
        <dbReference type="Proteomes" id="UP001055712"/>
    </source>
</evidence>
<feature type="compositionally biased region" description="Low complexity" evidence="1">
    <location>
        <begin position="212"/>
        <end position="232"/>
    </location>
</feature>
<feature type="region of interest" description="Disordered" evidence="1">
    <location>
        <begin position="211"/>
        <end position="333"/>
    </location>
</feature>
<name>A0A9D4U044_CHLVU</name>
<feature type="region of interest" description="Disordered" evidence="1">
    <location>
        <begin position="1"/>
        <end position="46"/>
    </location>
</feature>
<feature type="compositionally biased region" description="Low complexity" evidence="1">
    <location>
        <begin position="386"/>
        <end position="397"/>
    </location>
</feature>
<protein>
    <submittedName>
        <fullName evidence="2">Uncharacterized protein</fullName>
    </submittedName>
</protein>
<feature type="compositionally biased region" description="Low complexity" evidence="1">
    <location>
        <begin position="362"/>
        <end position="379"/>
    </location>
</feature>
<sequence>MAAPNEHERPTPTETNQHASLQAPLATEVPPPTRPAPATDARQAESCTSGLLPLLAAAAAAGDEGQSLPALPAPIAASDDGHLSFQPRLTPSIAAAMAASLPASRAIRGARKPSLKSSGEETGSWQTWVHYNGKQAFLGRLSRQPAAVAADLVVVWQRHCLTDKVAQKAATRALNLPAAGYEADEALLSQLKAVATAQQMKAFLQAVIPQEQAQPHADAQRQRPQQQAQGAQQKKRRRQPAQQQQQGLTAEAQPATGTQAAQLAAVPVGLPPIRTEGTSSGRRASQHQDDQQQQHGLSHQQVPVVEAAATPPRSDSRRKQRAPTRSHLSDAVSPVAGTSVLATAPRGSGMGVNLAVPAAQPARAPPASLSHSAPSPQAACGSMVSGAATGATAAAAGKGEGEDPAFNGDAPKRAPHVSREPRTDAAPSPCHSTGSVAGLHTQGT</sequence>
<organism evidence="2 3">
    <name type="scientific">Chlorella vulgaris</name>
    <name type="common">Green alga</name>
    <dbReference type="NCBI Taxonomy" id="3077"/>
    <lineage>
        <taxon>Eukaryota</taxon>
        <taxon>Viridiplantae</taxon>
        <taxon>Chlorophyta</taxon>
        <taxon>core chlorophytes</taxon>
        <taxon>Trebouxiophyceae</taxon>
        <taxon>Chlorellales</taxon>
        <taxon>Chlorellaceae</taxon>
        <taxon>Chlorella clade</taxon>
        <taxon>Chlorella</taxon>
    </lineage>
</organism>
<accession>A0A9D4U044</accession>
<keyword evidence="3" id="KW-1185">Reference proteome</keyword>
<evidence type="ECO:0000313" key="2">
    <source>
        <dbReference type="EMBL" id="KAI3438912.1"/>
    </source>
</evidence>
<dbReference type="OrthoDB" id="515571at2759"/>
<comment type="caution">
    <text evidence="2">The sequence shown here is derived from an EMBL/GenBank/DDBJ whole genome shotgun (WGS) entry which is preliminary data.</text>
</comment>
<evidence type="ECO:0000256" key="1">
    <source>
        <dbReference type="SAM" id="MobiDB-lite"/>
    </source>
</evidence>
<reference evidence="2" key="2">
    <citation type="submission" date="2020-11" db="EMBL/GenBank/DDBJ databases">
        <authorList>
            <person name="Cecchin M."/>
            <person name="Marcolungo L."/>
            <person name="Rossato M."/>
            <person name="Girolomoni L."/>
            <person name="Cosentino E."/>
            <person name="Cuine S."/>
            <person name="Li-Beisson Y."/>
            <person name="Delledonne M."/>
            <person name="Ballottari M."/>
        </authorList>
    </citation>
    <scope>NUCLEOTIDE SEQUENCE</scope>
    <source>
        <strain evidence="2">211/11P</strain>
        <tissue evidence="2">Whole cell</tissue>
    </source>
</reference>
<dbReference type="Proteomes" id="UP001055712">
    <property type="component" value="Unassembled WGS sequence"/>
</dbReference>
<feature type="compositionally biased region" description="Low complexity" evidence="1">
    <location>
        <begin position="240"/>
        <end position="254"/>
    </location>
</feature>
<proteinExistence type="predicted"/>
<dbReference type="EMBL" id="SIDB01000001">
    <property type="protein sequence ID" value="KAI3438912.1"/>
    <property type="molecule type" value="Genomic_DNA"/>
</dbReference>
<feature type="compositionally biased region" description="Polar residues" evidence="1">
    <location>
        <begin position="430"/>
        <end position="444"/>
    </location>
</feature>
<gene>
    <name evidence="2" type="ORF">D9Q98_001326</name>
</gene>